<gene>
    <name evidence="2" type="ORF">Tco_1057290</name>
</gene>
<evidence type="ECO:0000313" key="2">
    <source>
        <dbReference type="EMBL" id="GJT82948.1"/>
    </source>
</evidence>
<dbReference type="Proteomes" id="UP001151760">
    <property type="component" value="Unassembled WGS sequence"/>
</dbReference>
<reference evidence="2" key="1">
    <citation type="journal article" date="2022" name="Int. J. Mol. Sci.">
        <title>Draft Genome of Tanacetum Coccineum: Genomic Comparison of Closely Related Tanacetum-Family Plants.</title>
        <authorList>
            <person name="Yamashiro T."/>
            <person name="Shiraishi A."/>
            <person name="Nakayama K."/>
            <person name="Satake H."/>
        </authorList>
    </citation>
    <scope>NUCLEOTIDE SEQUENCE</scope>
</reference>
<name>A0ABQ5H504_9ASTR</name>
<proteinExistence type="predicted"/>
<comment type="caution">
    <text evidence="2">The sequence shown here is derived from an EMBL/GenBank/DDBJ whole genome shotgun (WGS) entry which is preliminary data.</text>
</comment>
<feature type="domain" description="Mei2-like C-terminal RNA recognition motif" evidence="1">
    <location>
        <begin position="89"/>
        <end position="186"/>
    </location>
</feature>
<dbReference type="SUPFAM" id="SSF54928">
    <property type="entry name" value="RNA-binding domain, RBD"/>
    <property type="match status" value="1"/>
</dbReference>
<accession>A0ABQ5H504</accession>
<dbReference type="EMBL" id="BQNB010019215">
    <property type="protein sequence ID" value="GJT82948.1"/>
    <property type="molecule type" value="Genomic_DNA"/>
</dbReference>
<sequence length="205" mass="23997">MSTTQRELNPYAPPFYPSRFNHHHASIANRTNKWSLHFPVATGPRNCVVPNRKPKDKPRFNEGAKRLFIKKQHHREIILKLDPSDHVSTSVMIRNIPNNYTRELLVKFLEDHCKTQNEMVENDGKSAFDFVYLPIDFKHCLNVGYTFVNFTTSEAVWKSHVCITRKSWPLFKSKKIAQVVRAWIQSVVQPTKRRVYVMFDNKGDA</sequence>
<keyword evidence="3" id="KW-1185">Reference proteome</keyword>
<evidence type="ECO:0000313" key="3">
    <source>
        <dbReference type="Proteomes" id="UP001151760"/>
    </source>
</evidence>
<dbReference type="Pfam" id="PF04059">
    <property type="entry name" value="RRM_2"/>
    <property type="match status" value="1"/>
</dbReference>
<reference evidence="2" key="2">
    <citation type="submission" date="2022-01" db="EMBL/GenBank/DDBJ databases">
        <authorList>
            <person name="Yamashiro T."/>
            <person name="Shiraishi A."/>
            <person name="Satake H."/>
            <person name="Nakayama K."/>
        </authorList>
    </citation>
    <scope>NUCLEOTIDE SEQUENCE</scope>
</reference>
<evidence type="ECO:0000259" key="1">
    <source>
        <dbReference type="Pfam" id="PF04059"/>
    </source>
</evidence>
<protein>
    <submittedName>
        <fullName evidence="2">RNA recognition motif 2, nucleotide-binding alpha-beta plait domain protein</fullName>
    </submittedName>
</protein>
<dbReference type="InterPro" id="IPR035979">
    <property type="entry name" value="RBD_domain_sf"/>
</dbReference>
<organism evidence="2 3">
    <name type="scientific">Tanacetum coccineum</name>
    <dbReference type="NCBI Taxonomy" id="301880"/>
    <lineage>
        <taxon>Eukaryota</taxon>
        <taxon>Viridiplantae</taxon>
        <taxon>Streptophyta</taxon>
        <taxon>Embryophyta</taxon>
        <taxon>Tracheophyta</taxon>
        <taxon>Spermatophyta</taxon>
        <taxon>Magnoliopsida</taxon>
        <taxon>eudicotyledons</taxon>
        <taxon>Gunneridae</taxon>
        <taxon>Pentapetalae</taxon>
        <taxon>asterids</taxon>
        <taxon>campanulids</taxon>
        <taxon>Asterales</taxon>
        <taxon>Asteraceae</taxon>
        <taxon>Asteroideae</taxon>
        <taxon>Anthemideae</taxon>
        <taxon>Anthemidinae</taxon>
        <taxon>Tanacetum</taxon>
    </lineage>
</organism>
<dbReference type="InterPro" id="IPR007201">
    <property type="entry name" value="Mei2-like_Rrm_C"/>
</dbReference>